<reference evidence="2" key="1">
    <citation type="journal article" date="2019" name="Int. J. Syst. Evol. Microbiol.">
        <title>The Global Catalogue of Microorganisms (GCM) 10K type strain sequencing project: providing services to taxonomists for standard genome sequencing and annotation.</title>
        <authorList>
            <consortium name="The Broad Institute Genomics Platform"/>
            <consortium name="The Broad Institute Genome Sequencing Center for Infectious Disease"/>
            <person name="Wu L."/>
            <person name="Ma J."/>
        </authorList>
    </citation>
    <scope>NUCLEOTIDE SEQUENCE [LARGE SCALE GENOMIC DNA]</scope>
    <source>
        <strain evidence="2">JCM 16702</strain>
    </source>
</reference>
<organism evidence="1 2">
    <name type="scientific">Actinomadura miaoliensis</name>
    <dbReference type="NCBI Taxonomy" id="430685"/>
    <lineage>
        <taxon>Bacteria</taxon>
        <taxon>Bacillati</taxon>
        <taxon>Actinomycetota</taxon>
        <taxon>Actinomycetes</taxon>
        <taxon>Streptosporangiales</taxon>
        <taxon>Thermomonosporaceae</taxon>
        <taxon>Actinomadura</taxon>
    </lineage>
</organism>
<sequence length="162" mass="17396">MNTRRPTPEMTPGRAGVRLRLEQHGRLAASWGGGPVGFGFEDGCGGVLRRLPGQLRQQAGVDVGAILMDDRRRGAWTTFMSCPAAGGNGGVPCRRAWSGFGRSPASVDYRSGTSGWPVVNTGPVSVQESAADSQARLVCWVWTRRRKVAGGGRHQRHRCAII</sequence>
<proteinExistence type="predicted"/>
<gene>
    <name evidence="1" type="ORF">GCM10022214_50420</name>
</gene>
<comment type="caution">
    <text evidence="1">The sequence shown here is derived from an EMBL/GenBank/DDBJ whole genome shotgun (WGS) entry which is preliminary data.</text>
</comment>
<evidence type="ECO:0000313" key="2">
    <source>
        <dbReference type="Proteomes" id="UP001500683"/>
    </source>
</evidence>
<evidence type="ECO:0000313" key="1">
    <source>
        <dbReference type="EMBL" id="GAA4084490.1"/>
    </source>
</evidence>
<name>A0ABP7WA11_9ACTN</name>
<dbReference type="EMBL" id="BAAAZG010000037">
    <property type="protein sequence ID" value="GAA4084490.1"/>
    <property type="molecule type" value="Genomic_DNA"/>
</dbReference>
<dbReference type="Proteomes" id="UP001500683">
    <property type="component" value="Unassembled WGS sequence"/>
</dbReference>
<keyword evidence="2" id="KW-1185">Reference proteome</keyword>
<protein>
    <submittedName>
        <fullName evidence="1">Uncharacterized protein</fullName>
    </submittedName>
</protein>
<accession>A0ABP7WA11</accession>